<dbReference type="PRINTS" id="PR00405">
    <property type="entry name" value="REVINTRACTNG"/>
</dbReference>
<dbReference type="Pfam" id="PF13832">
    <property type="entry name" value="zf-HC5HC2H_2"/>
    <property type="match status" value="1"/>
</dbReference>
<dbReference type="Proteomes" id="UP001165289">
    <property type="component" value="Unassembled WGS sequence"/>
</dbReference>
<dbReference type="Gene3D" id="1.10.220.150">
    <property type="entry name" value="Arf GTPase activating protein"/>
    <property type="match status" value="1"/>
</dbReference>
<evidence type="ECO:0000256" key="6">
    <source>
        <dbReference type="SAM" id="MobiDB-lite"/>
    </source>
</evidence>
<keyword evidence="1" id="KW-0343">GTPase activation</keyword>
<sequence>MYNTDHFPSNSNEFIGSYSRGHLSPSHSSDSYYRHYQNQPRRDDTWSRNDHVSYPIYPGNNLSSPETIRRGRFDRRINQEVLTRPIVTNWRGSQERSVTIQDVDPRERVYRPIVHGLNTADLSHRLGIQKRGYRKPILASQSPPKNMRLASSPQRTERKVFVKDRLTLPPAAEHKPETIVNKKVTQNPKINKKRESHIKSTTQNDPRIKSDSDERSPPPQEIKQDPPSKRVSIDKFLGHVRQYLDPTAPQFFDEESNPRDERDQLMDIHENFDVPLPPPIIAPPSLASELKIKEILSKEKVSKDSFWDETDDIPEESIPLLFTENIPFTSTPDDNTNVISKPIPKIVNKNQISHVASSFFDDEFSQDPIPAYPNGIVKKSAHSTDKNIIKNRKRIEDRSKKHPRMDIPPGSKKHPRMDIPPGSKKHPRMDISPGSRKHHTKLPCRKFHTNPTSKYNHQSPRGLVTNTNSPILKMKTPTHIRLKKTVNLPDHEPDDTYSDEECVVLTPPKLQVPLPTSPLPFQLTSPDSTIILSSDLSNDFSQQINFNILRSQDFCSSQTRDETDIGLAVEVEQSPPYTSTINTTIHTPRDRRHVIPSETSDVTLHIEYVSDDVLSKSPQNIKEIIAPPPRTGLLIEDFKPISPKFDAETPDSVFTPGFNSSRSPPAFSIGHTADSPISIDFSDPGPSPKKSNNIRKSTRKPDHSFNNAREVCIPITKLDMTQYSSKPKDIPDTSVDKISSKDRQIIKVFSQWKCMFCQKGPNESNLGYLYGPYFKTGENLKITPLPFSARKKASKEHDENELWVHAPCALWSPGVLMISFDLSGLIEAYDESKSNTCSECGNIGATLSCQTEGCDNMYHYSRLSILESEDKPVKQEEAIARIKAVPGNEYCADCGQSDPNWSSSNLGVVVCIQCSGVHRSLGVHVSKIRSIDLDTWTETLLLFMEDKGNIKMNKSFEKYLDPNIATKPKPNSSRNEKDVFITDKYVILKFS</sequence>
<keyword evidence="9" id="KW-1185">Reference proteome</keyword>
<feature type="compositionally biased region" description="Polar residues" evidence="6">
    <location>
        <begin position="139"/>
        <end position="154"/>
    </location>
</feature>
<dbReference type="EMBL" id="JAKMXF010000066">
    <property type="protein sequence ID" value="KAI6659167.1"/>
    <property type="molecule type" value="Genomic_DNA"/>
</dbReference>
<feature type="region of interest" description="Disordered" evidence="6">
    <location>
        <begin position="396"/>
        <end position="469"/>
    </location>
</feature>
<evidence type="ECO:0000256" key="2">
    <source>
        <dbReference type="ARBA" id="ARBA00022723"/>
    </source>
</evidence>
<protein>
    <submittedName>
        <fullName evidence="8">Arf-GAP with coiled-coil, ANK repeat and PH domain-containing protein 3-like</fullName>
    </submittedName>
</protein>
<evidence type="ECO:0000256" key="1">
    <source>
        <dbReference type="ARBA" id="ARBA00022468"/>
    </source>
</evidence>
<feature type="region of interest" description="Disordered" evidence="6">
    <location>
        <begin position="26"/>
        <end position="50"/>
    </location>
</feature>
<dbReference type="Pfam" id="PF01412">
    <property type="entry name" value="ArfGap"/>
    <property type="match status" value="1"/>
</dbReference>
<feature type="compositionally biased region" description="Basic residues" evidence="6">
    <location>
        <begin position="435"/>
        <end position="448"/>
    </location>
</feature>
<dbReference type="SUPFAM" id="SSF57863">
    <property type="entry name" value="ArfGap/RecO-like zinc finger"/>
    <property type="match status" value="1"/>
</dbReference>
<keyword evidence="2" id="KW-0479">Metal-binding</keyword>
<evidence type="ECO:0000259" key="7">
    <source>
        <dbReference type="PROSITE" id="PS50115"/>
    </source>
</evidence>
<keyword evidence="3 5" id="KW-0863">Zinc-finger</keyword>
<keyword evidence="4" id="KW-0862">Zinc</keyword>
<evidence type="ECO:0000256" key="3">
    <source>
        <dbReference type="ARBA" id="ARBA00022771"/>
    </source>
</evidence>
<evidence type="ECO:0000313" key="9">
    <source>
        <dbReference type="Proteomes" id="UP001165289"/>
    </source>
</evidence>
<dbReference type="FunFam" id="1.10.220.150:FF:000009">
    <property type="entry name" value="stromal membrane-associated protein 1 isoform X1"/>
    <property type="match status" value="1"/>
</dbReference>
<dbReference type="InterPro" id="IPR038508">
    <property type="entry name" value="ArfGAP_dom_sf"/>
</dbReference>
<reference evidence="8 9" key="1">
    <citation type="journal article" date="2023" name="BMC Biol.">
        <title>The compact genome of the sponge Oopsacas minuta (Hexactinellida) is lacking key metazoan core genes.</title>
        <authorList>
            <person name="Santini S."/>
            <person name="Schenkelaars Q."/>
            <person name="Jourda C."/>
            <person name="Duchesne M."/>
            <person name="Belahbib H."/>
            <person name="Rocher C."/>
            <person name="Selva M."/>
            <person name="Riesgo A."/>
            <person name="Vervoort M."/>
            <person name="Leys S.P."/>
            <person name="Kodjabachian L."/>
            <person name="Le Bivic A."/>
            <person name="Borchiellini C."/>
            <person name="Claverie J.M."/>
            <person name="Renard E."/>
        </authorList>
    </citation>
    <scope>NUCLEOTIDE SEQUENCE [LARGE SCALE GENOMIC DNA]</scope>
    <source>
        <strain evidence="8">SPO-2</strain>
    </source>
</reference>
<gene>
    <name evidence="8" type="ORF">LOD99_14842</name>
</gene>
<feature type="region of interest" description="Disordered" evidence="6">
    <location>
        <begin position="138"/>
        <end position="230"/>
    </location>
</feature>
<dbReference type="GO" id="GO:0008270">
    <property type="term" value="F:zinc ion binding"/>
    <property type="evidence" value="ECO:0007669"/>
    <property type="project" value="UniProtKB-KW"/>
</dbReference>
<comment type="caution">
    <text evidence="8">The sequence shown here is derived from an EMBL/GenBank/DDBJ whole genome shotgun (WGS) entry which is preliminary data.</text>
</comment>
<dbReference type="InterPro" id="IPR037278">
    <property type="entry name" value="ARFGAP/RecO"/>
</dbReference>
<proteinExistence type="predicted"/>
<dbReference type="InterPro" id="IPR013083">
    <property type="entry name" value="Znf_RING/FYVE/PHD"/>
</dbReference>
<dbReference type="Gene3D" id="3.30.40.10">
    <property type="entry name" value="Zinc/RING finger domain, C3HC4 (zinc finger)"/>
    <property type="match status" value="1"/>
</dbReference>
<feature type="compositionally biased region" description="Basic and acidic residues" evidence="6">
    <location>
        <begin position="155"/>
        <end position="177"/>
    </location>
</feature>
<dbReference type="PANTHER" id="PTHR23180:SF160">
    <property type="entry name" value="ADP-RIBOSYLATION FACTOR GTPASE-ACTIVATING PROTEIN EFFECTOR PROTEIN 1"/>
    <property type="match status" value="1"/>
</dbReference>
<feature type="region of interest" description="Disordered" evidence="6">
    <location>
        <begin position="657"/>
        <end position="706"/>
    </location>
</feature>
<dbReference type="SMART" id="SM00105">
    <property type="entry name" value="ArfGap"/>
    <property type="match status" value="1"/>
</dbReference>
<feature type="compositionally biased region" description="Basic and acidic residues" evidence="6">
    <location>
        <begin position="40"/>
        <end position="50"/>
    </location>
</feature>
<dbReference type="PROSITE" id="PS50115">
    <property type="entry name" value="ARFGAP"/>
    <property type="match status" value="1"/>
</dbReference>
<feature type="compositionally biased region" description="Basic and acidic residues" evidence="6">
    <location>
        <begin position="206"/>
        <end position="230"/>
    </location>
</feature>
<evidence type="ECO:0000256" key="4">
    <source>
        <dbReference type="ARBA" id="ARBA00022833"/>
    </source>
</evidence>
<feature type="compositionally biased region" description="Polar residues" evidence="6">
    <location>
        <begin position="449"/>
        <end position="469"/>
    </location>
</feature>
<organism evidence="8 9">
    <name type="scientific">Oopsacas minuta</name>
    <dbReference type="NCBI Taxonomy" id="111878"/>
    <lineage>
        <taxon>Eukaryota</taxon>
        <taxon>Metazoa</taxon>
        <taxon>Porifera</taxon>
        <taxon>Hexactinellida</taxon>
        <taxon>Hexasterophora</taxon>
        <taxon>Lyssacinosida</taxon>
        <taxon>Leucopsacidae</taxon>
        <taxon>Oopsacas</taxon>
    </lineage>
</organism>
<dbReference type="AlphaFoldDB" id="A0AAV7KCG0"/>
<dbReference type="InterPro" id="IPR045258">
    <property type="entry name" value="ACAP1/2/3-like"/>
</dbReference>
<accession>A0AAV7KCG0</accession>
<dbReference type="PANTHER" id="PTHR23180">
    <property type="entry name" value="CENTAURIN/ARF"/>
    <property type="match status" value="1"/>
</dbReference>
<feature type="compositionally biased region" description="Polar residues" evidence="6">
    <location>
        <begin position="26"/>
        <end position="39"/>
    </location>
</feature>
<evidence type="ECO:0000313" key="8">
    <source>
        <dbReference type="EMBL" id="KAI6659167.1"/>
    </source>
</evidence>
<dbReference type="InterPro" id="IPR001164">
    <property type="entry name" value="ArfGAP_dom"/>
</dbReference>
<name>A0AAV7KCG0_9METZ</name>
<dbReference type="GO" id="GO:0005096">
    <property type="term" value="F:GTPase activator activity"/>
    <property type="evidence" value="ECO:0007669"/>
    <property type="project" value="UniProtKB-KW"/>
</dbReference>
<feature type="domain" description="Arf-GAP" evidence="7">
    <location>
        <begin position="876"/>
        <end position="991"/>
    </location>
</feature>
<evidence type="ECO:0000256" key="5">
    <source>
        <dbReference type="PROSITE-ProRule" id="PRU00288"/>
    </source>
</evidence>
<dbReference type="CDD" id="cd08204">
    <property type="entry name" value="ArfGap"/>
    <property type="match status" value="1"/>
</dbReference>